<gene>
    <name evidence="2" type="ORF">G3KMM_00005</name>
</gene>
<proteinExistence type="predicted"/>
<keyword evidence="1" id="KW-0812">Transmembrane</keyword>
<keyword evidence="1" id="KW-1133">Transmembrane helix</keyword>
<reference evidence="2 3" key="1">
    <citation type="journal article" date="2018" name="bioRxiv">
        <title>Evidence of independent acquisition and adaption of ultra-small bacteria to human hosts across the highly diverse yet reduced genomes of the phylum Saccharibacteria.</title>
        <authorList>
            <person name="McLean J.S."/>
            <person name="Bor B."/>
            <person name="To T.T."/>
            <person name="Liu Q."/>
            <person name="Kearns K.A."/>
            <person name="Solden L.M."/>
            <person name="Wrighton K.C."/>
            <person name="He X."/>
            <person name="Shi W."/>
        </authorList>
    </citation>
    <scope>NUCLEOTIDE SEQUENCE [LARGE SCALE GENOMIC DNA]</scope>
    <source>
        <strain evidence="2 3">TM7_KMM_G3_1_HOT_351</strain>
    </source>
</reference>
<keyword evidence="3" id="KW-1185">Reference proteome</keyword>
<sequence>MKKFERLLKIIYGTGLLLIGFIVVDVLVSVILFCFRLNISVINFWSSLIITLITFTLIGAKNNKSQINKLLSIGLFIVMLFGAIFVASKIYDSSYDGNSYHKGAIGMMAHGWNPVYQTAEDYSDNIFHIRGAKIFTWIDHYQNLSWIFGATVYRVFGNIETAKSLNFLLIGGALFILINYFKRFKFKNLQSIVLACVTVFSPVVISQFFSFYIDGNLAIAFYIYIATISLITFELIKNRRITVDLLFIFFFSICILANLKLTGILLIAAGILPLAIYLTILMVQKKIKAADYYKLFGMTVFSILFSILVIGSTSYVKNTLTMKNPFYPLLGDNRSDIITTMQPAELMNKNQIEKLLISVFSRSDNVQLYSWKALEYKIPLTWNNEEINSLNITDTRIGGFGIFYSFIFILSIAIILGYLITVLKNKKKTGSDEAIYKIIISCVLISILLYLVLPTENWWARYAPNIYLLTPIALAIILGRMNQKPEDHLAKILSVMLVVTIILNQLPFLYFRAITPGSNRIVKTELMEARAYVEKNPQSKVVINNHYMGVFYNLLDHKIVKADGSNFEFLKREIDDEAKEKHPHVFFWGRALY</sequence>
<feature type="transmembrane region" description="Helical" evidence="1">
    <location>
        <begin position="402"/>
        <end position="423"/>
    </location>
</feature>
<reference evidence="2 3" key="2">
    <citation type="journal article" date="2020" name="Cell Rep.">
        <title>Acquisition and Adaptation of Ultra-small Parasitic Reduced Genome Bacteria to Mammalian Hosts.</title>
        <authorList>
            <person name="McLean J.S."/>
            <person name="Bor B."/>
            <person name="Kerns K.A."/>
            <person name="Liu Q."/>
            <person name="To T.T."/>
            <person name="Solden L."/>
            <person name="Hendrickson E.L."/>
            <person name="Wrighton K."/>
            <person name="Shi W."/>
            <person name="He X."/>
        </authorList>
    </citation>
    <scope>NUCLEOTIDE SEQUENCE [LARGE SCALE GENOMIC DNA]</scope>
    <source>
        <strain evidence="2 3">TM7_KMM_G3_1_HOT_351</strain>
    </source>
</reference>
<comment type="caution">
    <text evidence="2">The sequence shown here is derived from an EMBL/GenBank/DDBJ whole genome shotgun (WGS) entry which is preliminary data.</text>
</comment>
<evidence type="ECO:0000313" key="3">
    <source>
        <dbReference type="Proteomes" id="UP001191004"/>
    </source>
</evidence>
<feature type="transmembrane region" description="Helical" evidence="1">
    <location>
        <begin position="164"/>
        <end position="181"/>
    </location>
</feature>
<dbReference type="Proteomes" id="UP001191004">
    <property type="component" value="Unassembled WGS sequence"/>
</dbReference>
<name>A0ABY0FMP3_9BACT</name>
<protein>
    <recommendedName>
        <fullName evidence="4">Glycosyltransferase RgtA/B/C/D-like domain-containing protein</fullName>
    </recommendedName>
</protein>
<feature type="transmembrane region" description="Helical" evidence="1">
    <location>
        <begin position="459"/>
        <end position="478"/>
    </location>
</feature>
<dbReference type="EMBL" id="PRLL01000001">
    <property type="protein sequence ID" value="RYC73965.1"/>
    <property type="molecule type" value="Genomic_DNA"/>
</dbReference>
<feature type="transmembrane region" description="Helical" evidence="1">
    <location>
        <begin position="295"/>
        <end position="316"/>
    </location>
</feature>
<feature type="transmembrane region" description="Helical" evidence="1">
    <location>
        <begin position="70"/>
        <end position="91"/>
    </location>
</feature>
<feature type="transmembrane region" description="Helical" evidence="1">
    <location>
        <begin position="219"/>
        <end position="236"/>
    </location>
</feature>
<feature type="transmembrane region" description="Helical" evidence="1">
    <location>
        <begin position="435"/>
        <end position="453"/>
    </location>
</feature>
<evidence type="ECO:0000313" key="2">
    <source>
        <dbReference type="EMBL" id="RYC73965.1"/>
    </source>
</evidence>
<keyword evidence="1" id="KW-0472">Membrane</keyword>
<feature type="transmembrane region" description="Helical" evidence="1">
    <location>
        <begin position="490"/>
        <end position="511"/>
    </location>
</feature>
<evidence type="ECO:0008006" key="4">
    <source>
        <dbReference type="Google" id="ProtNLM"/>
    </source>
</evidence>
<accession>A0ABY0FMP3</accession>
<dbReference type="RefSeq" id="WP_129603723.1">
    <property type="nucleotide sequence ID" value="NZ_PRLL01000001.1"/>
</dbReference>
<organism evidence="2 3">
    <name type="scientific">Candidatus Nanosyncoccus nanoralicus</name>
    <dbReference type="NCBI Taxonomy" id="2171996"/>
    <lineage>
        <taxon>Bacteria</taxon>
        <taxon>Candidatus Saccharimonadota</taxon>
        <taxon>Candidatus Nanosyncoccalia</taxon>
        <taxon>Candidatus Nanosyncoccales</taxon>
        <taxon>Candidatus Nanosyncoccaceae</taxon>
        <taxon>Candidatus Nanosyncoccus</taxon>
    </lineage>
</organism>
<feature type="transmembrane region" description="Helical" evidence="1">
    <location>
        <begin position="39"/>
        <end position="58"/>
    </location>
</feature>
<evidence type="ECO:0000256" key="1">
    <source>
        <dbReference type="SAM" id="Phobius"/>
    </source>
</evidence>
<feature type="transmembrane region" description="Helical" evidence="1">
    <location>
        <begin position="265"/>
        <end position="283"/>
    </location>
</feature>
<feature type="transmembrane region" description="Helical" evidence="1">
    <location>
        <begin position="243"/>
        <end position="259"/>
    </location>
</feature>
<feature type="transmembrane region" description="Helical" evidence="1">
    <location>
        <begin position="12"/>
        <end position="33"/>
    </location>
</feature>
<feature type="transmembrane region" description="Helical" evidence="1">
    <location>
        <begin position="193"/>
        <end position="213"/>
    </location>
</feature>